<evidence type="ECO:0000256" key="3">
    <source>
        <dbReference type="ARBA" id="ARBA00004141"/>
    </source>
</evidence>
<evidence type="ECO:0000256" key="4">
    <source>
        <dbReference type="ARBA" id="ARBA00012201"/>
    </source>
</evidence>
<comment type="catalytic activity">
    <reaction evidence="2">
        <text>ATP = 3',5'-cyclic AMP + diphosphate</text>
        <dbReference type="Rhea" id="RHEA:15389"/>
        <dbReference type="ChEBI" id="CHEBI:30616"/>
        <dbReference type="ChEBI" id="CHEBI:33019"/>
        <dbReference type="ChEBI" id="CHEBI:58165"/>
        <dbReference type="EC" id="4.6.1.1"/>
    </reaction>
</comment>
<accession>A0A1I7X7A3</accession>
<evidence type="ECO:0000256" key="5">
    <source>
        <dbReference type="ARBA" id="ARBA00022692"/>
    </source>
</evidence>
<keyword evidence="12" id="KW-0456">Lyase</keyword>
<evidence type="ECO:0000256" key="12">
    <source>
        <dbReference type="ARBA" id="ARBA00023239"/>
    </source>
</evidence>
<dbReference type="PROSITE" id="PS50125">
    <property type="entry name" value="GUANYLATE_CYCLASE_2"/>
    <property type="match status" value="1"/>
</dbReference>
<dbReference type="Pfam" id="PF00211">
    <property type="entry name" value="Guanylate_cyc"/>
    <property type="match status" value="1"/>
</dbReference>
<evidence type="ECO:0000259" key="13">
    <source>
        <dbReference type="PROSITE" id="PS50125"/>
    </source>
</evidence>
<sequence length="70" mass="8225">MFPQPRKELVYLILDVRWYSSFRSSILFADICGFTNLASEYTAEELVLMLNELFARFDALASQHNCMRIK</sequence>
<comment type="catalytic activity">
    <reaction evidence="1">
        <text>GTP = 3',5'-cyclic GMP + diphosphate</text>
        <dbReference type="Rhea" id="RHEA:13665"/>
        <dbReference type="ChEBI" id="CHEBI:33019"/>
        <dbReference type="ChEBI" id="CHEBI:37565"/>
        <dbReference type="ChEBI" id="CHEBI:57746"/>
        <dbReference type="EC" id="4.6.1.2"/>
    </reaction>
</comment>
<evidence type="ECO:0000256" key="6">
    <source>
        <dbReference type="ARBA" id="ARBA00022723"/>
    </source>
</evidence>
<dbReference type="GO" id="GO:0035556">
    <property type="term" value="P:intracellular signal transduction"/>
    <property type="evidence" value="ECO:0007669"/>
    <property type="project" value="InterPro"/>
</dbReference>
<keyword evidence="10" id="KW-1133">Transmembrane helix</keyword>
<dbReference type="GO" id="GO:0046872">
    <property type="term" value="F:metal ion binding"/>
    <property type="evidence" value="ECO:0007669"/>
    <property type="project" value="UniProtKB-KW"/>
</dbReference>
<dbReference type="PANTHER" id="PTHR45627:SF16">
    <property type="entry name" value="ADENYLATE CYCLASE"/>
    <property type="match status" value="1"/>
</dbReference>
<protein>
    <recommendedName>
        <fullName evidence="4">adenylate cyclase</fullName>
        <ecNumber evidence="4">4.6.1.1</ecNumber>
    </recommendedName>
</protein>
<evidence type="ECO:0000313" key="15">
    <source>
        <dbReference type="WBParaSite" id="Hba_13306"/>
    </source>
</evidence>
<keyword evidence="11" id="KW-0472">Membrane</keyword>
<organism evidence="14 15">
    <name type="scientific">Heterorhabditis bacteriophora</name>
    <name type="common">Entomopathogenic nematode worm</name>
    <dbReference type="NCBI Taxonomy" id="37862"/>
    <lineage>
        <taxon>Eukaryota</taxon>
        <taxon>Metazoa</taxon>
        <taxon>Ecdysozoa</taxon>
        <taxon>Nematoda</taxon>
        <taxon>Chromadorea</taxon>
        <taxon>Rhabditida</taxon>
        <taxon>Rhabditina</taxon>
        <taxon>Rhabditomorpha</taxon>
        <taxon>Strongyloidea</taxon>
        <taxon>Heterorhabditidae</taxon>
        <taxon>Heterorhabditis</taxon>
    </lineage>
</organism>
<dbReference type="PANTHER" id="PTHR45627">
    <property type="entry name" value="ADENYLATE CYCLASE TYPE 1"/>
    <property type="match status" value="1"/>
</dbReference>
<evidence type="ECO:0000256" key="8">
    <source>
        <dbReference type="ARBA" id="ARBA00022840"/>
    </source>
</evidence>
<dbReference type="Proteomes" id="UP000095283">
    <property type="component" value="Unplaced"/>
</dbReference>
<comment type="subcellular location">
    <subcellularLocation>
        <location evidence="3">Membrane</location>
        <topology evidence="3">Multi-pass membrane protein</topology>
    </subcellularLocation>
</comment>
<keyword evidence="5" id="KW-0812">Transmembrane</keyword>
<reference evidence="15" key="1">
    <citation type="submission" date="2016-11" db="UniProtKB">
        <authorList>
            <consortium name="WormBaseParasite"/>
        </authorList>
    </citation>
    <scope>IDENTIFICATION</scope>
</reference>
<evidence type="ECO:0000256" key="7">
    <source>
        <dbReference type="ARBA" id="ARBA00022741"/>
    </source>
</evidence>
<proteinExistence type="predicted"/>
<dbReference type="GO" id="GO:0005524">
    <property type="term" value="F:ATP binding"/>
    <property type="evidence" value="ECO:0007669"/>
    <property type="project" value="UniProtKB-KW"/>
</dbReference>
<keyword evidence="6" id="KW-0479">Metal-binding</keyword>
<keyword evidence="7" id="KW-0547">Nucleotide-binding</keyword>
<dbReference type="EC" id="4.6.1.1" evidence="4"/>
<dbReference type="InterPro" id="IPR001054">
    <property type="entry name" value="A/G_cyclase"/>
</dbReference>
<feature type="domain" description="Guanylate cyclase" evidence="13">
    <location>
        <begin position="25"/>
        <end position="70"/>
    </location>
</feature>
<dbReference type="InterPro" id="IPR029787">
    <property type="entry name" value="Nucleotide_cyclase"/>
</dbReference>
<dbReference type="Gene3D" id="3.30.70.1230">
    <property type="entry name" value="Nucleotide cyclase"/>
    <property type="match status" value="1"/>
</dbReference>
<evidence type="ECO:0000256" key="9">
    <source>
        <dbReference type="ARBA" id="ARBA00022842"/>
    </source>
</evidence>
<name>A0A1I7X7A3_HETBA</name>
<keyword evidence="8" id="KW-0067">ATP-binding</keyword>
<dbReference type="GO" id="GO:0005886">
    <property type="term" value="C:plasma membrane"/>
    <property type="evidence" value="ECO:0007669"/>
    <property type="project" value="TreeGrafter"/>
</dbReference>
<evidence type="ECO:0000256" key="1">
    <source>
        <dbReference type="ARBA" id="ARBA00001436"/>
    </source>
</evidence>
<evidence type="ECO:0000256" key="2">
    <source>
        <dbReference type="ARBA" id="ARBA00001593"/>
    </source>
</evidence>
<evidence type="ECO:0000313" key="14">
    <source>
        <dbReference type="Proteomes" id="UP000095283"/>
    </source>
</evidence>
<keyword evidence="9" id="KW-0460">Magnesium</keyword>
<dbReference type="GO" id="GO:0007189">
    <property type="term" value="P:adenylate cyclase-activating G protein-coupled receptor signaling pathway"/>
    <property type="evidence" value="ECO:0007669"/>
    <property type="project" value="TreeGrafter"/>
</dbReference>
<dbReference type="WBParaSite" id="Hba_13306">
    <property type="protein sequence ID" value="Hba_13306"/>
    <property type="gene ID" value="Hba_13306"/>
</dbReference>
<dbReference type="GO" id="GO:0004383">
    <property type="term" value="F:guanylate cyclase activity"/>
    <property type="evidence" value="ECO:0007669"/>
    <property type="project" value="UniProtKB-EC"/>
</dbReference>
<keyword evidence="14" id="KW-1185">Reference proteome</keyword>
<dbReference type="SUPFAM" id="SSF55073">
    <property type="entry name" value="Nucleotide cyclase"/>
    <property type="match status" value="1"/>
</dbReference>
<evidence type="ECO:0000256" key="10">
    <source>
        <dbReference type="ARBA" id="ARBA00022989"/>
    </source>
</evidence>
<dbReference type="GO" id="GO:0004016">
    <property type="term" value="F:adenylate cyclase activity"/>
    <property type="evidence" value="ECO:0007669"/>
    <property type="project" value="UniProtKB-EC"/>
</dbReference>
<evidence type="ECO:0000256" key="11">
    <source>
        <dbReference type="ARBA" id="ARBA00023136"/>
    </source>
</evidence>
<dbReference type="AlphaFoldDB" id="A0A1I7X7A3"/>